<feature type="region of interest" description="Disordered" evidence="2">
    <location>
        <begin position="1099"/>
        <end position="1126"/>
    </location>
</feature>
<dbReference type="InterPro" id="IPR056884">
    <property type="entry name" value="NPHP3-like_N"/>
</dbReference>
<feature type="region of interest" description="Disordered" evidence="2">
    <location>
        <begin position="209"/>
        <end position="231"/>
    </location>
</feature>
<sequence length="1247" mass="139629">MGMAGSGKSTLARSIASQISDAGYPVGSFFFSASEPARSGIGRVAATVASQLAILSTVVRSRVSEALKHGCDAVTNKKFDKQWELLIQEPVQSALECFSQVSRGQRGTGRELHHDVPIIFVIFDALDECEGGMVSQLIETLVRSSQALRGKGICLRILLTSRNEEALPLDDESAAEPPRWVLGDQPREEVEADLRVFYKSRLEEVQMERQQRVKRRRGRPQKPAGSSQRIPDDELDSLITRLVALSDHHFLHAEIACRIISGTGDDLKSSVTAFLEDSSTPGLDAVYLLALQRALLNEHRLTQEQRCRRFRLLAGMSVVAFEQLTLQNLSALSKASDTAETFTDDIEDFLFSLSAILHVPEQNGVAVRFVHLSFREFVLDSERCKDERFQVKPEDAHAAMFLGCLAVLDPPRTALSGGLHRNLGRLRSPVDHPYEQYSEDLLAQRRKRLLKYGLLSYSCRFWIAHLCRCTVTTDQLDIVCRFLERKSLEWIEALFWFYELVNVVSWLSSLDGLAKDIGNSTLQDLAFDLSVLIRENFYLIDKAPLQVYFMASLMASSKVMDKHRFLNNIHTGARLYRSPPANGSRLEFLDKRNVYLPVDHLIVLSNSRVNPFVTVKGGVLGTSLYLDGLGLPYRARQLEVIDNPTAGRFTPDGRYVVLGNAESTCVVDVRLQRVFSTSVVEKGWDFRGMVFSPEATTCVAWGSYEAMRAHHRPAQPSLAVWSTFNVRNSESNNPSTDQKLINRDVVPRRLDMPEEVLAVVHSTDGERLAVRLVSGAIIILDTEAYRKMESWECGDHQDDNNPMVPWATAMSMAPIGDDYHLAIFDGNRVQIWSAANRALLRTLDITGRSNWDGSSESLVVRYTRPLHSAEYDALMAIGARDSKDDDAYLGWSPEEDSASPLVVWETQSYSLLHLLHLNDHGFKYDISGNLDVLVSYRHDQDIKERAERTTTWGLRDHLFTNRSTCTQAAKVIRFPETPCRLPRFECIALSPKDQVAILTGNNEIWVWGFAAGSTARRLPCSFVNPNWDPGSDSWGADWWFAFSADEKRFAAVRDSHLAEWWDLEDETRCGTCRTKAAIHRISFDEEGVIQLLTDVISERDDGQGNDDRESSSNVAQRDASLGVPTTQKSIECAEPADVAGIERNVAIDTELSDGAVTDLEAKIRVEDDIFLVGGVALFRLPEYTALPRRRGYFLSDMSSTSEGTGTDAIAWQDRRTLEVFVVVGLSALARLWQEMPSDRGDDTPTPG</sequence>
<dbReference type="Pfam" id="PF24883">
    <property type="entry name" value="NPHP3_N"/>
    <property type="match status" value="1"/>
</dbReference>
<evidence type="ECO:0000259" key="3">
    <source>
        <dbReference type="Pfam" id="PF24883"/>
    </source>
</evidence>
<comment type="caution">
    <text evidence="4">The sequence shown here is derived from an EMBL/GenBank/DDBJ whole genome shotgun (WGS) entry which is preliminary data.</text>
</comment>
<proteinExistence type="predicted"/>
<organism evidence="4 5">
    <name type="scientific">Parathielavia hyrcaniae</name>
    <dbReference type="NCBI Taxonomy" id="113614"/>
    <lineage>
        <taxon>Eukaryota</taxon>
        <taxon>Fungi</taxon>
        <taxon>Dikarya</taxon>
        <taxon>Ascomycota</taxon>
        <taxon>Pezizomycotina</taxon>
        <taxon>Sordariomycetes</taxon>
        <taxon>Sordariomycetidae</taxon>
        <taxon>Sordariales</taxon>
        <taxon>Chaetomiaceae</taxon>
        <taxon>Parathielavia</taxon>
    </lineage>
</organism>
<dbReference type="Proteomes" id="UP001305647">
    <property type="component" value="Unassembled WGS sequence"/>
</dbReference>
<dbReference type="AlphaFoldDB" id="A0AAN6SWV2"/>
<gene>
    <name evidence="4" type="ORF">N658DRAFT_94964</name>
</gene>
<dbReference type="Gene3D" id="3.40.50.300">
    <property type="entry name" value="P-loop containing nucleotide triphosphate hydrolases"/>
    <property type="match status" value="1"/>
</dbReference>
<dbReference type="EMBL" id="MU863787">
    <property type="protein sequence ID" value="KAK4095787.1"/>
    <property type="molecule type" value="Genomic_DNA"/>
</dbReference>
<dbReference type="PANTHER" id="PTHR10039">
    <property type="entry name" value="AMELOGENIN"/>
    <property type="match status" value="1"/>
</dbReference>
<name>A0AAN6SWV2_9PEZI</name>
<reference evidence="4" key="2">
    <citation type="submission" date="2023-05" db="EMBL/GenBank/DDBJ databases">
        <authorList>
            <consortium name="Lawrence Berkeley National Laboratory"/>
            <person name="Steindorff A."/>
            <person name="Hensen N."/>
            <person name="Bonometti L."/>
            <person name="Westerberg I."/>
            <person name="Brannstrom I.O."/>
            <person name="Guillou S."/>
            <person name="Cros-Aarteil S."/>
            <person name="Calhoun S."/>
            <person name="Haridas S."/>
            <person name="Kuo A."/>
            <person name="Mondo S."/>
            <person name="Pangilinan J."/>
            <person name="Riley R."/>
            <person name="Labutti K."/>
            <person name="Andreopoulos B."/>
            <person name="Lipzen A."/>
            <person name="Chen C."/>
            <person name="Yanf M."/>
            <person name="Daum C."/>
            <person name="Ng V."/>
            <person name="Clum A."/>
            <person name="Ohm R."/>
            <person name="Martin F."/>
            <person name="Silar P."/>
            <person name="Natvig D."/>
            <person name="Lalanne C."/>
            <person name="Gautier V."/>
            <person name="Ament-Velasquez S.L."/>
            <person name="Kruys A."/>
            <person name="Hutchinson M.I."/>
            <person name="Powell A.J."/>
            <person name="Barry K."/>
            <person name="Miller A.N."/>
            <person name="Grigoriev I.V."/>
            <person name="Debuchy R."/>
            <person name="Gladieux P."/>
            <person name="Thoren M.H."/>
            <person name="Johannesson H."/>
        </authorList>
    </citation>
    <scope>NUCLEOTIDE SEQUENCE</scope>
    <source>
        <strain evidence="4">CBS 757.83</strain>
    </source>
</reference>
<dbReference type="Gene3D" id="2.130.10.10">
    <property type="entry name" value="YVTN repeat-like/Quinoprotein amine dehydrogenase"/>
    <property type="match status" value="1"/>
</dbReference>
<dbReference type="SUPFAM" id="SSF52540">
    <property type="entry name" value="P-loop containing nucleoside triphosphate hydrolases"/>
    <property type="match status" value="1"/>
</dbReference>
<feature type="compositionally biased region" description="Basic and acidic residues" evidence="2">
    <location>
        <begin position="1099"/>
        <end position="1110"/>
    </location>
</feature>
<evidence type="ECO:0000256" key="2">
    <source>
        <dbReference type="SAM" id="MobiDB-lite"/>
    </source>
</evidence>
<dbReference type="InterPro" id="IPR015943">
    <property type="entry name" value="WD40/YVTN_repeat-like_dom_sf"/>
</dbReference>
<protein>
    <recommendedName>
        <fullName evidence="3">Nephrocystin 3-like N-terminal domain-containing protein</fullName>
    </recommendedName>
</protein>
<dbReference type="InterPro" id="IPR011044">
    <property type="entry name" value="Quino_amine_DH_bsu"/>
</dbReference>
<evidence type="ECO:0000313" key="4">
    <source>
        <dbReference type="EMBL" id="KAK4095787.1"/>
    </source>
</evidence>
<evidence type="ECO:0000313" key="5">
    <source>
        <dbReference type="Proteomes" id="UP001305647"/>
    </source>
</evidence>
<keyword evidence="1" id="KW-0677">Repeat</keyword>
<keyword evidence="5" id="KW-1185">Reference proteome</keyword>
<accession>A0AAN6SWV2</accession>
<evidence type="ECO:0000256" key="1">
    <source>
        <dbReference type="ARBA" id="ARBA00022737"/>
    </source>
</evidence>
<reference evidence="4" key="1">
    <citation type="journal article" date="2023" name="Mol. Phylogenet. Evol.">
        <title>Genome-scale phylogeny and comparative genomics of the fungal order Sordariales.</title>
        <authorList>
            <person name="Hensen N."/>
            <person name="Bonometti L."/>
            <person name="Westerberg I."/>
            <person name="Brannstrom I.O."/>
            <person name="Guillou S."/>
            <person name="Cros-Aarteil S."/>
            <person name="Calhoun S."/>
            <person name="Haridas S."/>
            <person name="Kuo A."/>
            <person name="Mondo S."/>
            <person name="Pangilinan J."/>
            <person name="Riley R."/>
            <person name="LaButti K."/>
            <person name="Andreopoulos B."/>
            <person name="Lipzen A."/>
            <person name="Chen C."/>
            <person name="Yan M."/>
            <person name="Daum C."/>
            <person name="Ng V."/>
            <person name="Clum A."/>
            <person name="Steindorff A."/>
            <person name="Ohm R.A."/>
            <person name="Martin F."/>
            <person name="Silar P."/>
            <person name="Natvig D.O."/>
            <person name="Lalanne C."/>
            <person name="Gautier V."/>
            <person name="Ament-Velasquez S.L."/>
            <person name="Kruys A."/>
            <person name="Hutchinson M.I."/>
            <person name="Powell A.J."/>
            <person name="Barry K."/>
            <person name="Miller A.N."/>
            <person name="Grigoriev I.V."/>
            <person name="Debuchy R."/>
            <person name="Gladieux P."/>
            <person name="Hiltunen Thoren M."/>
            <person name="Johannesson H."/>
        </authorList>
    </citation>
    <scope>NUCLEOTIDE SEQUENCE</scope>
    <source>
        <strain evidence="4">CBS 757.83</strain>
    </source>
</reference>
<dbReference type="InterPro" id="IPR027417">
    <property type="entry name" value="P-loop_NTPase"/>
</dbReference>
<dbReference type="PANTHER" id="PTHR10039:SF15">
    <property type="entry name" value="NACHT DOMAIN-CONTAINING PROTEIN"/>
    <property type="match status" value="1"/>
</dbReference>
<feature type="domain" description="Nephrocystin 3-like N-terminal" evidence="3">
    <location>
        <begin position="2"/>
        <end position="162"/>
    </location>
</feature>
<dbReference type="SUPFAM" id="SSF50969">
    <property type="entry name" value="YVTN repeat-like/Quinoprotein amine dehydrogenase"/>
    <property type="match status" value="1"/>
</dbReference>